<feature type="active site" description="O-(5'-phospho-DNA)-tyrosine intermediate" evidence="10">
    <location>
        <position position="154"/>
    </location>
</feature>
<evidence type="ECO:0000259" key="11">
    <source>
        <dbReference type="Pfam" id="PF04406"/>
    </source>
</evidence>
<evidence type="ECO:0000256" key="3">
    <source>
        <dbReference type="ARBA" id="ARBA00006559"/>
    </source>
</evidence>
<dbReference type="Proteomes" id="UP000009168">
    <property type="component" value="Unassembled WGS sequence"/>
</dbReference>
<reference evidence="14" key="1">
    <citation type="journal article" date="2006" name="PLoS Biol.">
        <title>Macronuclear genome sequence of the ciliate Tetrahymena thermophila, a model eukaryote.</title>
        <authorList>
            <person name="Eisen J.A."/>
            <person name="Coyne R.S."/>
            <person name="Wu M."/>
            <person name="Wu D."/>
            <person name="Thiagarajan M."/>
            <person name="Wortman J.R."/>
            <person name="Badger J.H."/>
            <person name="Ren Q."/>
            <person name="Amedeo P."/>
            <person name="Jones K.M."/>
            <person name="Tallon L.J."/>
            <person name="Delcher A.L."/>
            <person name="Salzberg S.L."/>
            <person name="Silva J.C."/>
            <person name="Haas B.J."/>
            <person name="Majoros W.H."/>
            <person name="Farzad M."/>
            <person name="Carlton J.M."/>
            <person name="Smith R.K. Jr."/>
            <person name="Garg J."/>
            <person name="Pearlman R.E."/>
            <person name="Karrer K.M."/>
            <person name="Sun L."/>
            <person name="Manning G."/>
            <person name="Elde N.C."/>
            <person name="Turkewitz A.P."/>
            <person name="Asai D.J."/>
            <person name="Wilkes D.E."/>
            <person name="Wang Y."/>
            <person name="Cai H."/>
            <person name="Collins K."/>
            <person name="Stewart B.A."/>
            <person name="Lee S.R."/>
            <person name="Wilamowska K."/>
            <person name="Weinberg Z."/>
            <person name="Ruzzo W.L."/>
            <person name="Wloga D."/>
            <person name="Gaertig J."/>
            <person name="Frankel J."/>
            <person name="Tsao C.-C."/>
            <person name="Gorovsky M.A."/>
            <person name="Keeling P.J."/>
            <person name="Waller R.F."/>
            <person name="Patron N.J."/>
            <person name="Cherry J.M."/>
            <person name="Stover N.A."/>
            <person name="Krieger C.J."/>
            <person name="del Toro C."/>
            <person name="Ryder H.F."/>
            <person name="Williamson S.C."/>
            <person name="Barbeau R.A."/>
            <person name="Hamilton E.P."/>
            <person name="Orias E."/>
        </authorList>
    </citation>
    <scope>NUCLEOTIDE SEQUENCE [LARGE SCALE GENOMIC DNA]</scope>
    <source>
        <strain evidence="14">SB210</strain>
    </source>
</reference>
<comment type="catalytic activity">
    <reaction evidence="1 10">
        <text>ATP-dependent breakage, passage and rejoining of double-stranded DNA.</text>
        <dbReference type="EC" id="5.6.2.2"/>
    </reaction>
</comment>
<evidence type="ECO:0000259" key="12">
    <source>
        <dbReference type="Pfam" id="PF21180"/>
    </source>
</evidence>
<accession>Q23RZ0</accession>
<dbReference type="CDD" id="cd00223">
    <property type="entry name" value="TOPRIM_TopoIIB_SPO"/>
    <property type="match status" value="1"/>
</dbReference>
<dbReference type="Pfam" id="PF04406">
    <property type="entry name" value="TP6A_N"/>
    <property type="match status" value="1"/>
</dbReference>
<dbReference type="GO" id="GO:0000706">
    <property type="term" value="P:meiotic DNA double-strand break processing"/>
    <property type="evidence" value="ECO:0007669"/>
    <property type="project" value="TreeGrafter"/>
</dbReference>
<evidence type="ECO:0000256" key="6">
    <source>
        <dbReference type="ARBA" id="ARBA00022842"/>
    </source>
</evidence>
<proteinExistence type="inferred from homology"/>
<dbReference type="GeneID" id="7844539"/>
<feature type="domain" description="Spo11/DNA topoisomerase VI subunit A N-terminal" evidence="11">
    <location>
        <begin position="126"/>
        <end position="187"/>
    </location>
</feature>
<evidence type="ECO:0000256" key="9">
    <source>
        <dbReference type="ARBA" id="ARBA00023235"/>
    </source>
</evidence>
<dbReference type="InterPro" id="IPR034136">
    <property type="entry name" value="TOPRIM_Topo6A/Spo11"/>
</dbReference>
<evidence type="ECO:0000256" key="1">
    <source>
        <dbReference type="ARBA" id="ARBA00000185"/>
    </source>
</evidence>
<dbReference type="eggNOG" id="KOG2795">
    <property type="taxonomic scope" value="Eukaryota"/>
</dbReference>
<keyword evidence="9 10" id="KW-0413">Isomerase</keyword>
<comment type="cofactor">
    <cofactor evidence="2">
        <name>Mg(2+)</name>
        <dbReference type="ChEBI" id="CHEBI:18420"/>
    </cofactor>
</comment>
<dbReference type="OrthoDB" id="288196at2759"/>
<evidence type="ECO:0000313" key="13">
    <source>
        <dbReference type="EMBL" id="EAR99249.3"/>
    </source>
</evidence>
<dbReference type="GO" id="GO:0042138">
    <property type="term" value="P:meiotic DNA double-strand break formation"/>
    <property type="evidence" value="ECO:0007669"/>
    <property type="project" value="TreeGrafter"/>
</dbReference>
<evidence type="ECO:0000256" key="4">
    <source>
        <dbReference type="ARBA" id="ARBA00012895"/>
    </source>
</evidence>
<keyword evidence="14" id="KW-1185">Reference proteome</keyword>
<keyword evidence="6" id="KW-0460">Magnesium</keyword>
<dbReference type="GO" id="GO:0003677">
    <property type="term" value="F:DNA binding"/>
    <property type="evidence" value="ECO:0007669"/>
    <property type="project" value="UniProtKB-UniRule"/>
</dbReference>
<keyword evidence="8 10" id="KW-0238">DNA-binding</keyword>
<dbReference type="RefSeq" id="XP_001019494.3">
    <property type="nucleotide sequence ID" value="XM_001019494.3"/>
</dbReference>
<dbReference type="PROSITE" id="PS52041">
    <property type="entry name" value="TOPO_IIB"/>
    <property type="match status" value="1"/>
</dbReference>
<keyword evidence="7 10" id="KW-0799">Topoisomerase</keyword>
<name>Q23RZ0_TETTS</name>
<dbReference type="InterPro" id="IPR036078">
    <property type="entry name" value="Spo11/TopoVI_A_sf"/>
</dbReference>
<dbReference type="GO" id="GO:0007131">
    <property type="term" value="P:reciprocal meiotic recombination"/>
    <property type="evidence" value="ECO:0007669"/>
    <property type="project" value="TreeGrafter"/>
</dbReference>
<dbReference type="PRINTS" id="PR01550">
    <property type="entry name" value="TOP6AFAMILY"/>
</dbReference>
<sequence length="436" mass="51533">MNFNQLKSLNAQILQRHFEALNFLGIQYSIHDLDKESIINRLRDFFFQLLKEIIIQNSCLKLMEKKDIQFDYFYFIHAEQQYISNQSLEITSQKYQNFYSQFQSLRKLNKEGKNKTMVIHKNNLKSLEKLLFCIKQILNALKNDFQITKREIFYTNVELFDQNQQNLEKIIQILQNQLRLPRNCLNIIASAKGLVTGNVQFQVSSQAEFIDLSKNFGEVRQIQPKEEILWIETNSAFILVVEKETVFQKIIAEKDEQLLKNCIMITGKGYGDYSTKQYIKMLTANNPNSPLFYLGDFDPFGLDILFNYTFGSENSVYQQDNLPNIHFLGLSSFDILDFNQQSDEKKFNVENNLSKQDICKLDALIAKFEFNKIDSNKLDDLTSYQINRWKKWIENAEFIRQNNTKYEIEDIYPFLSQKNLTLSQFIINKIQSNKYL</sequence>
<dbReference type="PANTHER" id="PTHR10848">
    <property type="entry name" value="MEIOTIC RECOMBINATION PROTEIN SPO11"/>
    <property type="match status" value="1"/>
</dbReference>
<dbReference type="Gene3D" id="1.10.10.10">
    <property type="entry name" value="Winged helix-like DNA-binding domain superfamily/Winged helix DNA-binding domain"/>
    <property type="match status" value="1"/>
</dbReference>
<dbReference type="Pfam" id="PF21180">
    <property type="entry name" value="TOP6A-Spo11_Toprim"/>
    <property type="match status" value="1"/>
</dbReference>
<organism evidence="13 14">
    <name type="scientific">Tetrahymena thermophila (strain SB210)</name>
    <dbReference type="NCBI Taxonomy" id="312017"/>
    <lineage>
        <taxon>Eukaryota</taxon>
        <taxon>Sar</taxon>
        <taxon>Alveolata</taxon>
        <taxon>Ciliophora</taxon>
        <taxon>Intramacronucleata</taxon>
        <taxon>Oligohymenophorea</taxon>
        <taxon>Hymenostomatida</taxon>
        <taxon>Tetrahymenina</taxon>
        <taxon>Tetrahymenidae</taxon>
        <taxon>Tetrahymena</taxon>
    </lineage>
</organism>
<feature type="domain" description="Topoisomerase 6 subunit A/Spo11 TOPRIM" evidence="12">
    <location>
        <begin position="237"/>
        <end position="414"/>
    </location>
</feature>
<dbReference type="EMBL" id="GG662641">
    <property type="protein sequence ID" value="EAR99249.3"/>
    <property type="molecule type" value="Genomic_DNA"/>
</dbReference>
<dbReference type="GO" id="GO:0005524">
    <property type="term" value="F:ATP binding"/>
    <property type="evidence" value="ECO:0007669"/>
    <property type="project" value="InterPro"/>
</dbReference>
<dbReference type="GO" id="GO:0003918">
    <property type="term" value="F:DNA topoisomerase type II (double strand cut, ATP-hydrolyzing) activity"/>
    <property type="evidence" value="ECO:0007669"/>
    <property type="project" value="UniProtKB-UniRule"/>
</dbReference>
<dbReference type="GO" id="GO:0046872">
    <property type="term" value="F:metal ion binding"/>
    <property type="evidence" value="ECO:0007669"/>
    <property type="project" value="UniProtKB-KW"/>
</dbReference>
<evidence type="ECO:0000256" key="8">
    <source>
        <dbReference type="ARBA" id="ARBA00023125"/>
    </source>
</evidence>
<keyword evidence="5" id="KW-0479">Metal-binding</keyword>
<evidence type="ECO:0000256" key="2">
    <source>
        <dbReference type="ARBA" id="ARBA00001946"/>
    </source>
</evidence>
<dbReference type="InterPro" id="IPR036388">
    <property type="entry name" value="WH-like_DNA-bd_sf"/>
</dbReference>
<dbReference type="AlphaFoldDB" id="Q23RZ0"/>
<dbReference type="GO" id="GO:0000228">
    <property type="term" value="C:nuclear chromosome"/>
    <property type="evidence" value="ECO:0007669"/>
    <property type="project" value="TreeGrafter"/>
</dbReference>
<protein>
    <recommendedName>
        <fullName evidence="4">DNA topoisomerase (ATP-hydrolyzing)</fullName>
        <ecNumber evidence="4">5.6.2.2</ecNumber>
    </recommendedName>
</protein>
<comment type="similarity">
    <text evidence="3 10">Belongs to the TOP6A family.</text>
</comment>
<dbReference type="PANTHER" id="PTHR10848:SF0">
    <property type="entry name" value="MEIOTIC RECOMBINATION PROTEIN SPO11"/>
    <property type="match status" value="1"/>
</dbReference>
<dbReference type="STRING" id="312017.Q23RZ0"/>
<dbReference type="HOGENOM" id="CLU_421829_0_0_1"/>
<dbReference type="InterPro" id="IPR013049">
    <property type="entry name" value="Spo11/TopoVI_A_N"/>
</dbReference>
<evidence type="ECO:0000256" key="10">
    <source>
        <dbReference type="PROSITE-ProRule" id="PRU01385"/>
    </source>
</evidence>
<dbReference type="InterPro" id="IPR002815">
    <property type="entry name" value="Spo11/TopoVI_A"/>
</dbReference>
<dbReference type="Gene3D" id="3.40.1360.10">
    <property type="match status" value="1"/>
</dbReference>
<dbReference type="KEGG" id="tet:TTHERM_00627090"/>
<dbReference type="EC" id="5.6.2.2" evidence="4"/>
<evidence type="ECO:0000313" key="14">
    <source>
        <dbReference type="Proteomes" id="UP000009168"/>
    </source>
</evidence>
<dbReference type="InParanoid" id="Q23RZ0"/>
<evidence type="ECO:0000256" key="5">
    <source>
        <dbReference type="ARBA" id="ARBA00022723"/>
    </source>
</evidence>
<dbReference type="SUPFAM" id="SSF56726">
    <property type="entry name" value="DNA topoisomerase IV, alpha subunit"/>
    <property type="match status" value="1"/>
</dbReference>
<gene>
    <name evidence="13" type="ORF">TTHERM_00627090</name>
</gene>
<evidence type="ECO:0000256" key="7">
    <source>
        <dbReference type="ARBA" id="ARBA00023029"/>
    </source>
</evidence>